<dbReference type="Proteomes" id="UP001499930">
    <property type="component" value="Unassembled WGS sequence"/>
</dbReference>
<dbReference type="EMBL" id="BAAAWD010000014">
    <property type="protein sequence ID" value="GAA3021902.1"/>
    <property type="molecule type" value="Genomic_DNA"/>
</dbReference>
<feature type="region of interest" description="Disordered" evidence="1">
    <location>
        <begin position="1"/>
        <end position="36"/>
    </location>
</feature>
<comment type="caution">
    <text evidence="2">The sequence shown here is derived from an EMBL/GenBank/DDBJ whole genome shotgun (WGS) entry which is preliminary data.</text>
</comment>
<sequence length="63" mass="6757">MLDKNHPDYGTTGPGGLSRPLPGFSGLGKTGGPSLSYNYDRTLRHPCLPQVPVYDREGGVKEV</sequence>
<protein>
    <submittedName>
        <fullName evidence="2">Uncharacterized protein</fullName>
    </submittedName>
</protein>
<organism evidence="2 3">
    <name type="scientific">Streptosporangium longisporum</name>
    <dbReference type="NCBI Taxonomy" id="46187"/>
    <lineage>
        <taxon>Bacteria</taxon>
        <taxon>Bacillati</taxon>
        <taxon>Actinomycetota</taxon>
        <taxon>Actinomycetes</taxon>
        <taxon>Streptosporangiales</taxon>
        <taxon>Streptosporangiaceae</taxon>
        <taxon>Streptosporangium</taxon>
    </lineage>
</organism>
<evidence type="ECO:0000313" key="3">
    <source>
        <dbReference type="Proteomes" id="UP001499930"/>
    </source>
</evidence>
<keyword evidence="3" id="KW-1185">Reference proteome</keyword>
<name>A0ABP6KQZ3_9ACTN</name>
<gene>
    <name evidence="2" type="ORF">GCM10017559_53580</name>
</gene>
<proteinExistence type="predicted"/>
<evidence type="ECO:0000313" key="2">
    <source>
        <dbReference type="EMBL" id="GAA3021902.1"/>
    </source>
</evidence>
<reference evidence="3" key="1">
    <citation type="journal article" date="2019" name="Int. J. Syst. Evol. Microbiol.">
        <title>The Global Catalogue of Microorganisms (GCM) 10K type strain sequencing project: providing services to taxonomists for standard genome sequencing and annotation.</title>
        <authorList>
            <consortium name="The Broad Institute Genomics Platform"/>
            <consortium name="The Broad Institute Genome Sequencing Center for Infectious Disease"/>
            <person name="Wu L."/>
            <person name="Ma J."/>
        </authorList>
    </citation>
    <scope>NUCLEOTIDE SEQUENCE [LARGE SCALE GENOMIC DNA]</scope>
    <source>
        <strain evidence="3">JCM 3106</strain>
    </source>
</reference>
<accession>A0ABP6KQZ3</accession>
<evidence type="ECO:0000256" key="1">
    <source>
        <dbReference type="SAM" id="MobiDB-lite"/>
    </source>
</evidence>